<gene>
    <name evidence="2" type="ORF">MTDSW087_05929</name>
</gene>
<dbReference type="InterPro" id="IPR052909">
    <property type="entry name" value="Transposase_6_like"/>
</dbReference>
<name>A0A564G801_9HYPH</name>
<dbReference type="PANTHER" id="PTHR46637:SF1">
    <property type="entry name" value="BLL5188 PROTEIN"/>
    <property type="match status" value="1"/>
</dbReference>
<organism evidence="2 3">
    <name type="scientific">Methylobacterium dankookense</name>
    <dbReference type="NCBI Taxonomy" id="560405"/>
    <lineage>
        <taxon>Bacteria</taxon>
        <taxon>Pseudomonadati</taxon>
        <taxon>Pseudomonadota</taxon>
        <taxon>Alphaproteobacteria</taxon>
        <taxon>Hyphomicrobiales</taxon>
        <taxon>Methylobacteriaceae</taxon>
        <taxon>Methylobacterium</taxon>
    </lineage>
</organism>
<sequence length="121" mass="13852">MARFDLTDAEWAVIEPLLPTDVRGKERVDDRRVLNGIFWRLRTGAPWADIPTRYGPCTTCGNRFRRWRKRGIWDRLLDAVSEAYEGDLQMIDATSVRVHQHAACAKKKMADPVAWVARAAA</sequence>
<evidence type="ECO:0000313" key="3">
    <source>
        <dbReference type="Proteomes" id="UP000401717"/>
    </source>
</evidence>
<dbReference type="EMBL" id="CABFVH010000126">
    <property type="protein sequence ID" value="VUF16172.1"/>
    <property type="molecule type" value="Genomic_DNA"/>
</dbReference>
<dbReference type="PANTHER" id="PTHR46637">
    <property type="entry name" value="TIS1421-TRANSPOSASE PROTEIN A"/>
    <property type="match status" value="1"/>
</dbReference>
<dbReference type="Pfam" id="PF13340">
    <property type="entry name" value="DUF4096"/>
    <property type="match status" value="1"/>
</dbReference>
<feature type="domain" description="Insertion element IS402-like" evidence="1">
    <location>
        <begin position="6"/>
        <end position="76"/>
    </location>
</feature>
<proteinExistence type="predicted"/>
<protein>
    <recommendedName>
        <fullName evidence="1">Insertion element IS402-like domain-containing protein</fullName>
    </recommendedName>
</protein>
<reference evidence="2 3" key="1">
    <citation type="submission" date="2019-06" db="EMBL/GenBank/DDBJ databases">
        <authorList>
            <person name="Rodrigo-Torres L."/>
            <person name="Arahal R. D."/>
            <person name="Lucena T."/>
        </authorList>
    </citation>
    <scope>NUCLEOTIDE SEQUENCE [LARGE SCALE GENOMIC DNA]</scope>
    <source>
        <strain evidence="2 3">SW08-7</strain>
    </source>
</reference>
<evidence type="ECO:0000313" key="2">
    <source>
        <dbReference type="EMBL" id="VUF16172.1"/>
    </source>
</evidence>
<dbReference type="NCBIfam" id="NF033580">
    <property type="entry name" value="transpos_IS5_3"/>
    <property type="match status" value="1"/>
</dbReference>
<dbReference type="InterPro" id="IPR025161">
    <property type="entry name" value="IS402-like_dom"/>
</dbReference>
<evidence type="ECO:0000259" key="1">
    <source>
        <dbReference type="Pfam" id="PF13340"/>
    </source>
</evidence>
<dbReference type="Proteomes" id="UP000401717">
    <property type="component" value="Unassembled WGS sequence"/>
</dbReference>
<accession>A0A564G801</accession>
<dbReference type="AlphaFoldDB" id="A0A564G801"/>